<dbReference type="AlphaFoldDB" id="A0A936Z248"/>
<dbReference type="InterPro" id="IPR018550">
    <property type="entry name" value="Lipid-A_deacylase-rel"/>
</dbReference>
<dbReference type="Proteomes" id="UP000599109">
    <property type="component" value="Unassembled WGS sequence"/>
</dbReference>
<dbReference type="Gene3D" id="2.40.160.20">
    <property type="match status" value="1"/>
</dbReference>
<name>A0A936Z248_9BURK</name>
<accession>A0A936Z248</accession>
<sequence length="184" mass="20766">MQTITTMLTLGAVLLASAGAARAIDFGPDGASVEAGFGTRGTYMAGVGLVWDWDFERMRRKAELTAHTEVLVNRWRFDAVGGGNDELTQFVVLPSLRMRLERGRSPWFIELGIGASWMDKTFETPRKVFSTRWNFYDVLGFGRTFNGGSEQHELALRWTHISNAGIENPNPGQDFLQLRYVRRF</sequence>
<feature type="chain" id="PRO_5037597069" evidence="1">
    <location>
        <begin position="24"/>
        <end position="184"/>
    </location>
</feature>
<protein>
    <submittedName>
        <fullName evidence="2">Acyloxyacyl hydrolase</fullName>
    </submittedName>
</protein>
<keyword evidence="2" id="KW-0378">Hydrolase</keyword>
<keyword evidence="3" id="KW-1185">Reference proteome</keyword>
<comment type="caution">
    <text evidence="2">The sequence shown here is derived from an EMBL/GenBank/DDBJ whole genome shotgun (WGS) entry which is preliminary data.</text>
</comment>
<feature type="signal peptide" evidence="1">
    <location>
        <begin position="1"/>
        <end position="23"/>
    </location>
</feature>
<proteinExistence type="predicted"/>
<dbReference type="Pfam" id="PF09411">
    <property type="entry name" value="PagL"/>
    <property type="match status" value="1"/>
</dbReference>
<reference evidence="2 3" key="1">
    <citation type="journal article" date="2017" name="Int. J. Syst. Evol. Microbiol.">
        <title>Ramlibacter monticola sp. nov., isolated from forest soil.</title>
        <authorList>
            <person name="Chaudhary D.K."/>
            <person name="Kim J."/>
        </authorList>
    </citation>
    <scope>NUCLEOTIDE SEQUENCE [LARGE SCALE GENOMIC DNA]</scope>
    <source>
        <strain evidence="2 3">KACC 19175</strain>
    </source>
</reference>
<evidence type="ECO:0000313" key="3">
    <source>
        <dbReference type="Proteomes" id="UP000599109"/>
    </source>
</evidence>
<evidence type="ECO:0000256" key="1">
    <source>
        <dbReference type="SAM" id="SignalP"/>
    </source>
</evidence>
<organism evidence="2 3">
    <name type="scientific">Ramlibacter monticola</name>
    <dbReference type="NCBI Taxonomy" id="1926872"/>
    <lineage>
        <taxon>Bacteria</taxon>
        <taxon>Pseudomonadati</taxon>
        <taxon>Pseudomonadota</taxon>
        <taxon>Betaproteobacteria</taxon>
        <taxon>Burkholderiales</taxon>
        <taxon>Comamonadaceae</taxon>
        <taxon>Ramlibacter</taxon>
    </lineage>
</organism>
<gene>
    <name evidence="2" type="ORF">JJ685_13595</name>
</gene>
<dbReference type="GO" id="GO:0016787">
    <property type="term" value="F:hydrolase activity"/>
    <property type="evidence" value="ECO:0007669"/>
    <property type="project" value="UniProtKB-KW"/>
</dbReference>
<dbReference type="EMBL" id="JAEQNE010000003">
    <property type="protein sequence ID" value="MBL0392167.1"/>
    <property type="molecule type" value="Genomic_DNA"/>
</dbReference>
<keyword evidence="1" id="KW-0732">Signal</keyword>
<evidence type="ECO:0000313" key="2">
    <source>
        <dbReference type="EMBL" id="MBL0392167.1"/>
    </source>
</evidence>
<dbReference type="RefSeq" id="WP_201674810.1">
    <property type="nucleotide sequence ID" value="NZ_JAEQNE010000003.1"/>
</dbReference>